<evidence type="ECO:0000313" key="5">
    <source>
        <dbReference type="Proteomes" id="UP000465601"/>
    </source>
</evidence>
<dbReference type="GO" id="GO:0019305">
    <property type="term" value="P:dTDP-rhamnose biosynthetic process"/>
    <property type="evidence" value="ECO:0007669"/>
    <property type="project" value="UniProtKB-UniPathway"/>
</dbReference>
<keyword evidence="2" id="KW-0521">NADP</keyword>
<comment type="caution">
    <text evidence="4">The sequence shown here is derived from an EMBL/GenBank/DDBJ whole genome shotgun (WGS) entry which is preliminary data.</text>
</comment>
<accession>A0A833HML2</accession>
<dbReference type="UniPathway" id="UPA00124"/>
<dbReference type="EC" id="1.1.1.133" evidence="2"/>
<dbReference type="PANTHER" id="PTHR10491">
    <property type="entry name" value="DTDP-4-DEHYDRORHAMNOSE REDUCTASE"/>
    <property type="match status" value="1"/>
</dbReference>
<protein>
    <recommendedName>
        <fullName evidence="2">dTDP-4-dehydrorhamnose reductase</fullName>
        <ecNumber evidence="2">1.1.1.133</ecNumber>
    </recommendedName>
</protein>
<evidence type="ECO:0000256" key="1">
    <source>
        <dbReference type="ARBA" id="ARBA00010944"/>
    </source>
</evidence>
<dbReference type="Gene3D" id="3.40.50.720">
    <property type="entry name" value="NAD(P)-binding Rossmann-like Domain"/>
    <property type="match status" value="1"/>
</dbReference>
<dbReference type="EMBL" id="WBZB01000040">
    <property type="protein sequence ID" value="KAB3527634.1"/>
    <property type="molecule type" value="Genomic_DNA"/>
</dbReference>
<dbReference type="CDD" id="cd05254">
    <property type="entry name" value="dTDP_HR_like_SDR_e"/>
    <property type="match status" value="1"/>
</dbReference>
<dbReference type="Pfam" id="PF04321">
    <property type="entry name" value="RmlD_sub_bind"/>
    <property type="match status" value="1"/>
</dbReference>
<dbReference type="RefSeq" id="WP_151866529.1">
    <property type="nucleotide sequence ID" value="NZ_WBZB01000040.1"/>
</dbReference>
<gene>
    <name evidence="4" type="primary">rfbD</name>
    <name evidence="4" type="ORF">F8153_11665</name>
</gene>
<dbReference type="InterPro" id="IPR029903">
    <property type="entry name" value="RmlD-like-bd"/>
</dbReference>
<dbReference type="Gene3D" id="3.90.25.10">
    <property type="entry name" value="UDP-galactose 4-epimerase, domain 1"/>
    <property type="match status" value="1"/>
</dbReference>
<dbReference type="PANTHER" id="PTHR10491:SF4">
    <property type="entry name" value="METHIONINE ADENOSYLTRANSFERASE 2 SUBUNIT BETA"/>
    <property type="match status" value="1"/>
</dbReference>
<dbReference type="GO" id="GO:0008831">
    <property type="term" value="F:dTDP-4-dehydrorhamnose reductase activity"/>
    <property type="evidence" value="ECO:0007669"/>
    <property type="project" value="UniProtKB-EC"/>
</dbReference>
<proteinExistence type="inferred from homology"/>
<reference evidence="4 5" key="1">
    <citation type="submission" date="2019-10" db="EMBL/GenBank/DDBJ databases">
        <title>Alkaliphilus serpentinus sp. nov. and Alkaliphilus pronyensis sp. nov., two novel anaerobic alkaliphilic species isolated from the serpentinized-hosted hydrothermal field of the Prony Bay (New Caledonia).</title>
        <authorList>
            <person name="Postec A."/>
        </authorList>
    </citation>
    <scope>NUCLEOTIDE SEQUENCE [LARGE SCALE GENOMIC DNA]</scope>
    <source>
        <strain evidence="4 5">LacT</strain>
    </source>
</reference>
<sequence length="281" mass="31667">MSICVLGGTGLLGHEMKKLLYDKKAYFLGRKDVDITEIDKLYQILSDMKPKIIIHAAAYTDIDHCESRKEHAIRVNATGTANVAKLAADLNAKLLYVSSDHVFDGLKGSPYNIEDKPNPINVYGLSKYLGEQEVEKLMDKYFIVRTAGLYGDYGKSLVKALLNLTKSNSLINAIEDQRASTTYGFHLAEAILKLMDGESYGKYHFVNEGSCSWFEFAQEICRLKGINAKVYPIKSSQLIGKAKKPKNSILCNSSSIKLKHWKDALDEYLYSIEYRYHEVTI</sequence>
<dbReference type="SUPFAM" id="SSF51735">
    <property type="entry name" value="NAD(P)-binding Rossmann-fold domains"/>
    <property type="match status" value="1"/>
</dbReference>
<dbReference type="OrthoDB" id="9803892at2"/>
<comment type="function">
    <text evidence="2">Catalyzes the reduction of dTDP-6-deoxy-L-lyxo-4-hexulose to yield dTDP-L-rhamnose.</text>
</comment>
<keyword evidence="5" id="KW-1185">Reference proteome</keyword>
<name>A0A833HML2_9FIRM</name>
<feature type="domain" description="RmlD-like substrate binding" evidence="3">
    <location>
        <begin position="1"/>
        <end position="270"/>
    </location>
</feature>
<dbReference type="InterPro" id="IPR036291">
    <property type="entry name" value="NAD(P)-bd_dom_sf"/>
</dbReference>
<evidence type="ECO:0000259" key="3">
    <source>
        <dbReference type="Pfam" id="PF04321"/>
    </source>
</evidence>
<organism evidence="4 5">
    <name type="scientific">Alkaliphilus serpentinus</name>
    <dbReference type="NCBI Taxonomy" id="1482731"/>
    <lineage>
        <taxon>Bacteria</taxon>
        <taxon>Bacillati</taxon>
        <taxon>Bacillota</taxon>
        <taxon>Clostridia</taxon>
        <taxon>Peptostreptococcales</taxon>
        <taxon>Natronincolaceae</taxon>
        <taxon>Alkaliphilus</taxon>
    </lineage>
</organism>
<keyword evidence="2 4" id="KW-0560">Oxidoreductase</keyword>
<dbReference type="NCBIfam" id="TIGR01214">
    <property type="entry name" value="rmlD"/>
    <property type="match status" value="1"/>
</dbReference>
<comment type="similarity">
    <text evidence="1 2">Belongs to the dTDP-4-dehydrorhamnose reductase family.</text>
</comment>
<evidence type="ECO:0000256" key="2">
    <source>
        <dbReference type="RuleBase" id="RU364082"/>
    </source>
</evidence>
<dbReference type="GO" id="GO:0005829">
    <property type="term" value="C:cytosol"/>
    <property type="evidence" value="ECO:0007669"/>
    <property type="project" value="TreeGrafter"/>
</dbReference>
<evidence type="ECO:0000313" key="4">
    <source>
        <dbReference type="EMBL" id="KAB3527634.1"/>
    </source>
</evidence>
<dbReference type="InterPro" id="IPR005913">
    <property type="entry name" value="dTDP_dehydrorham_reduct"/>
</dbReference>
<dbReference type="AlphaFoldDB" id="A0A833HML2"/>
<dbReference type="Proteomes" id="UP000465601">
    <property type="component" value="Unassembled WGS sequence"/>
</dbReference>
<comment type="pathway">
    <text evidence="2">Carbohydrate biosynthesis; dTDP-L-rhamnose biosynthesis.</text>
</comment>